<dbReference type="GO" id="GO:0071944">
    <property type="term" value="C:cell periphery"/>
    <property type="evidence" value="ECO:0007669"/>
    <property type="project" value="UniProtKB-ARBA"/>
</dbReference>
<keyword evidence="10" id="KW-1185">Reference proteome</keyword>
<gene>
    <name evidence="9" type="ORF">BCON_0004g00640</name>
</gene>
<feature type="compositionally biased region" description="Basic and acidic residues" evidence="6">
    <location>
        <begin position="31"/>
        <end position="44"/>
    </location>
</feature>
<feature type="region of interest" description="Disordered" evidence="6">
    <location>
        <begin position="490"/>
        <end position="519"/>
    </location>
</feature>
<evidence type="ECO:0000313" key="9">
    <source>
        <dbReference type="EMBL" id="TGO65067.1"/>
    </source>
</evidence>
<feature type="coiled-coil region" evidence="5">
    <location>
        <begin position="540"/>
        <end position="574"/>
    </location>
</feature>
<evidence type="ECO:0000256" key="5">
    <source>
        <dbReference type="SAM" id="Coils"/>
    </source>
</evidence>
<keyword evidence="5" id="KW-0175">Coiled coil</keyword>
<feature type="signal peptide" evidence="8">
    <location>
        <begin position="1"/>
        <end position="23"/>
    </location>
</feature>
<evidence type="ECO:0000256" key="7">
    <source>
        <dbReference type="SAM" id="Phobius"/>
    </source>
</evidence>
<feature type="compositionally biased region" description="Polar residues" evidence="6">
    <location>
        <begin position="45"/>
        <end position="54"/>
    </location>
</feature>
<dbReference type="Proteomes" id="UP000297527">
    <property type="component" value="Unassembled WGS sequence"/>
</dbReference>
<feature type="transmembrane region" description="Helical" evidence="7">
    <location>
        <begin position="318"/>
        <end position="339"/>
    </location>
</feature>
<dbReference type="InterPro" id="IPR051694">
    <property type="entry name" value="Immunoregulatory_rcpt-like"/>
</dbReference>
<comment type="caution">
    <text evidence="9">The sequence shown here is derived from an EMBL/GenBank/DDBJ whole genome shotgun (WGS) entry which is preliminary data.</text>
</comment>
<evidence type="ECO:0008006" key="11">
    <source>
        <dbReference type="Google" id="ProtNLM"/>
    </source>
</evidence>
<feature type="region of interest" description="Disordered" evidence="6">
    <location>
        <begin position="31"/>
        <end position="54"/>
    </location>
</feature>
<evidence type="ECO:0000256" key="2">
    <source>
        <dbReference type="ARBA" id="ARBA00022692"/>
    </source>
</evidence>
<evidence type="ECO:0000256" key="4">
    <source>
        <dbReference type="ARBA" id="ARBA00023136"/>
    </source>
</evidence>
<evidence type="ECO:0000313" key="10">
    <source>
        <dbReference type="Proteomes" id="UP000297527"/>
    </source>
</evidence>
<name>A0A4Z1J834_9HELO</name>
<sequence length="574" mass="61227">MIISIQRWRVLVVWCGLLGMAFGGHDGKTDGRKIGQDSYGDKRSSSLSPQINTSRAAGDEVKGASWYYPTTWSSFEENRTVSLNQTYTPRFEVGSQGPQDAKFLALCYTTNFQAPESANIYYVIPLTFNCPIIDPSCQLEAQKTGTANLDVNLYNTSADLSTFTKPNSAFFLCFSNGNDTVVGFLCESYSPYFQILRSPSPLNQRREDTADLVAAESSSLSAFASSFVAAVTNYAPPTAPLSVTASTTIFLPSGGTVIPASTTAPNIPISTSYASTVTTPILTPTGTDGSASATGTSESSTSTSTSSNSSGLSLGAKIGIALGAIILVFLLLLALLLLLRRRRRKNPPKNTSRTPENLLLSPSLKHNNDSNSLFIAEKLALTDRSDTNTPLTSRGAGILGGTFDHNDDLHQDLPAPGSAFTANTPVSISPRRCQAANTLRSEAIGSRAVSIASGISRPVSPVNSSAGNNIVGLSRENSRERIGDRSIFDQEPYTDNIGAGASSGTVGMNGDRNGSRTNLDVPKVYKGALQAPFLGEPGMSAEEVARLEEEERRIDEAIAEAEEERRRAREARGR</sequence>
<evidence type="ECO:0000256" key="1">
    <source>
        <dbReference type="ARBA" id="ARBA00004167"/>
    </source>
</evidence>
<evidence type="ECO:0000256" key="6">
    <source>
        <dbReference type="SAM" id="MobiDB-lite"/>
    </source>
</evidence>
<keyword evidence="4 7" id="KW-0472">Membrane</keyword>
<dbReference type="GO" id="GO:0016020">
    <property type="term" value="C:membrane"/>
    <property type="evidence" value="ECO:0007669"/>
    <property type="project" value="UniProtKB-SubCell"/>
</dbReference>
<dbReference type="PANTHER" id="PTHR15549:SF6">
    <property type="entry name" value="MID2 DOMAIN-CONTAINING PROTEIN"/>
    <property type="match status" value="1"/>
</dbReference>
<dbReference type="OrthoDB" id="3555436at2759"/>
<feature type="chain" id="PRO_5021348752" description="Mid2 domain-containing protein" evidence="8">
    <location>
        <begin position="24"/>
        <end position="574"/>
    </location>
</feature>
<dbReference type="EMBL" id="PQXN01000004">
    <property type="protein sequence ID" value="TGO65067.1"/>
    <property type="molecule type" value="Genomic_DNA"/>
</dbReference>
<accession>A0A4Z1J834</accession>
<keyword evidence="3 7" id="KW-1133">Transmembrane helix</keyword>
<evidence type="ECO:0000256" key="8">
    <source>
        <dbReference type="SAM" id="SignalP"/>
    </source>
</evidence>
<feature type="region of interest" description="Disordered" evidence="6">
    <location>
        <begin position="280"/>
        <end position="311"/>
    </location>
</feature>
<evidence type="ECO:0000256" key="3">
    <source>
        <dbReference type="ARBA" id="ARBA00022989"/>
    </source>
</evidence>
<dbReference type="PANTHER" id="PTHR15549">
    <property type="entry name" value="PAIRED IMMUNOGLOBULIN-LIKE TYPE 2 RECEPTOR"/>
    <property type="match status" value="1"/>
</dbReference>
<organism evidence="9 10">
    <name type="scientific">Botryotinia convoluta</name>
    <dbReference type="NCBI Taxonomy" id="54673"/>
    <lineage>
        <taxon>Eukaryota</taxon>
        <taxon>Fungi</taxon>
        <taxon>Dikarya</taxon>
        <taxon>Ascomycota</taxon>
        <taxon>Pezizomycotina</taxon>
        <taxon>Leotiomycetes</taxon>
        <taxon>Helotiales</taxon>
        <taxon>Sclerotiniaceae</taxon>
        <taxon>Botryotinia</taxon>
    </lineage>
</organism>
<proteinExistence type="predicted"/>
<reference evidence="9 10" key="1">
    <citation type="submission" date="2017-12" db="EMBL/GenBank/DDBJ databases">
        <title>Comparative genomics of Botrytis spp.</title>
        <authorList>
            <person name="Valero-Jimenez C.A."/>
            <person name="Tapia P."/>
            <person name="Veloso J."/>
            <person name="Silva-Moreno E."/>
            <person name="Staats M."/>
            <person name="Valdes J.H."/>
            <person name="Van Kan J.A.L."/>
        </authorList>
    </citation>
    <scope>NUCLEOTIDE SEQUENCE [LARGE SCALE GENOMIC DNA]</scope>
    <source>
        <strain evidence="9 10">MUCL11595</strain>
    </source>
</reference>
<keyword evidence="2 7" id="KW-0812">Transmembrane</keyword>
<comment type="subcellular location">
    <subcellularLocation>
        <location evidence="1">Membrane</location>
        <topology evidence="1">Single-pass membrane protein</topology>
    </subcellularLocation>
</comment>
<protein>
    <recommendedName>
        <fullName evidence="11">Mid2 domain-containing protein</fullName>
    </recommendedName>
</protein>
<keyword evidence="8" id="KW-0732">Signal</keyword>
<dbReference type="AlphaFoldDB" id="A0A4Z1J834"/>